<reference evidence="2 3" key="1">
    <citation type="submission" date="2019-02" db="EMBL/GenBank/DDBJ databases">
        <title>Draft genome sequences of novel Actinobacteria.</title>
        <authorList>
            <person name="Sahin N."/>
            <person name="Ay H."/>
            <person name="Saygin H."/>
        </authorList>
    </citation>
    <scope>NUCLEOTIDE SEQUENCE [LARGE SCALE GENOMIC DNA]</scope>
    <source>
        <strain evidence="2 3">KC603</strain>
    </source>
</reference>
<comment type="caution">
    <text evidence="2">The sequence shown here is derived from an EMBL/GenBank/DDBJ whole genome shotgun (WGS) entry which is preliminary data.</text>
</comment>
<gene>
    <name evidence="2" type="ORF">E1212_23565</name>
</gene>
<dbReference type="Pfam" id="PF11392">
    <property type="entry name" value="AllH"/>
    <property type="match status" value="1"/>
</dbReference>
<accession>A0A4R4RGU9</accession>
<name>A0A4R4RGU9_9ACTN</name>
<feature type="compositionally biased region" description="Low complexity" evidence="1">
    <location>
        <begin position="48"/>
        <end position="58"/>
    </location>
</feature>
<sequence>MCRRRLATPANPGPDRWQVCPCDDGIGPGYVRGSPSSGDLGRKRRSRVPVPTVPTGVRAARPWPGDVSRQVLPGAASTVVAALVGGPRLTGEVVAATRTLTAVLVDHGTGPVLLCVTGPAAVRLPCAVVTPWPLSGLRAGQRAVVGDGELRIGDSAADGVVVTAARWWRVRPAAIGDVALARTRTAGLADGAGLDGGVVAAAGRLGLGLLCGDDEELADAVDGLLGLGPGLTPAGDDVLAGALVVAAALGRAARLASVVGAAVPFDRTTAVSAGLLPHAAHGLAVPQLAAYLAALGAARGDVEAAEQRLLAVGHTSGAALRLGAVVALAALAGGPR</sequence>
<organism evidence="2 3">
    <name type="scientific">Jiangella ureilytica</name>
    <dbReference type="NCBI Taxonomy" id="2530374"/>
    <lineage>
        <taxon>Bacteria</taxon>
        <taxon>Bacillati</taxon>
        <taxon>Actinomycetota</taxon>
        <taxon>Actinomycetes</taxon>
        <taxon>Jiangellales</taxon>
        <taxon>Jiangellaceae</taxon>
        <taxon>Jiangella</taxon>
    </lineage>
</organism>
<dbReference type="Proteomes" id="UP000295621">
    <property type="component" value="Unassembled WGS sequence"/>
</dbReference>
<evidence type="ECO:0000256" key="1">
    <source>
        <dbReference type="SAM" id="MobiDB-lite"/>
    </source>
</evidence>
<keyword evidence="3" id="KW-1185">Reference proteome</keyword>
<dbReference type="EMBL" id="SMKL01000070">
    <property type="protein sequence ID" value="TDC47673.1"/>
    <property type="molecule type" value="Genomic_DNA"/>
</dbReference>
<proteinExistence type="predicted"/>
<evidence type="ECO:0000313" key="2">
    <source>
        <dbReference type="EMBL" id="TDC47673.1"/>
    </source>
</evidence>
<evidence type="ECO:0000313" key="3">
    <source>
        <dbReference type="Proteomes" id="UP000295621"/>
    </source>
</evidence>
<dbReference type="OrthoDB" id="5193344at2"/>
<protein>
    <submittedName>
        <fullName evidence="2">DUF2877 domain-containing protein</fullName>
    </submittedName>
</protein>
<dbReference type="InterPro" id="IPR021530">
    <property type="entry name" value="AllH-like"/>
</dbReference>
<dbReference type="AlphaFoldDB" id="A0A4R4RGU9"/>
<feature type="region of interest" description="Disordered" evidence="1">
    <location>
        <begin position="31"/>
        <end position="61"/>
    </location>
</feature>